<protein>
    <submittedName>
        <fullName evidence="14">(spotted green pufferfish) hypothetical protein</fullName>
    </submittedName>
</protein>
<dbReference type="InterPro" id="IPR025258">
    <property type="entry name" value="RH_dom"/>
</dbReference>
<evidence type="ECO:0000313" key="14">
    <source>
        <dbReference type="EMBL" id="CAG06547.1"/>
    </source>
</evidence>
<evidence type="ECO:0000256" key="11">
    <source>
        <dbReference type="SAM" id="MobiDB-lite"/>
    </source>
</evidence>
<dbReference type="EMBL" id="CAAE01014976">
    <property type="protein sequence ID" value="CAG06547.1"/>
    <property type="molecule type" value="Genomic_DNA"/>
</dbReference>
<proteinExistence type="predicted"/>
<evidence type="ECO:0000256" key="8">
    <source>
        <dbReference type="ARBA" id="ARBA00022833"/>
    </source>
</evidence>
<evidence type="ECO:0000256" key="6">
    <source>
        <dbReference type="ARBA" id="ARBA00022753"/>
    </source>
</evidence>
<evidence type="ECO:0000259" key="13">
    <source>
        <dbReference type="PROSITE" id="PS50826"/>
    </source>
</evidence>
<dbReference type="GO" id="GO:0005765">
    <property type="term" value="C:lysosomal membrane"/>
    <property type="evidence" value="ECO:0007669"/>
    <property type="project" value="UniProtKB-SubCell"/>
</dbReference>
<sequence>QLPVMQIKEKLAQSLKALQKRYVTLDVVVTSEDGDANALCCALEAIFIHGIRSKYISSNAGSRSRRGDREPVPQPFFWRLLKSVTHRDVISELEKISFVSTDVGRCRAWLRLALNHGLLECYLASLFREDSKLRAHYQHGALLLNAEEREVLLSYLQGLASLTFNLSYKSAVLNEWTTTPLALAGLCPMFQTETHDPLLNGGGLPPSHPTNKELWDTESQSSSSSDAPDVQKRCPVLTERASGGLRGCASGLNTSSLSLDTTGSSQLSSSLSSDSLLQGQEPRSPAGEHWSSCDLDINVSGSRPPKDVLNEFQESSQCSQDSMREDSFVSSTGPDQYSETAIFSCSDSETQSPPTPPQDQPQRPDPEVAPTPPEQPASSEEEVEENPAEEPAEECEAGQVLEEAESGHDAHRDVQRSASVLSKTSLDSLPHSRSWISEDDIHKPHRATVLDHNQAPAPAPSAEPKATQSPPSVVHRRQIGLANPFRGLLKLGHLERRSAVGLWRDYYCELSPFEFRLYLDAEERSCYDNCSLVRCEGARITSPDGRFDLVFPGKRLSLRAANRDEAEDWIDRIVEAIHKCRPAFRIDDQWEVLQPCSEAGAEASPPVSASSGPEQIPAPVLGTCGGQEKPPPAEYRWTRTADVETDAIKEGFQVEEGKKMLRRTLPVQEVRDVVPDVSLGGPEFFKLLTLRETLRLRAENGEEARSWRALIRGALDSYLESGEDSAPAAGMGWSGSGNLQRLVQHRLKEDGALCVHLCTVPSERGLDAQNFKCAGCPQRIGPSLSRARLCHFSGQYYCQSCHRGDTTIIPSRMVHNWDLSQREVCTKALWLLAQVEQEPLFNLEQLNPELVKHSEPMAQTHRLRQKLRLLGDYLLSCRSGACRNYKPGVMEQRTYLLEFSHLYSVLDLRQIAEGQYATYLITLMQYASKHVYQCDLCTQRGFICQICRADDIIFPFQFDSTTRSHDLRLRDGRCQGGFGEMPAEEQPLGLHGRLHAVRLGRPSGGDLPPAREAAGATVALPSDEIWLLDLERGSWERREMTGERPPDLSGPCASYIDGTFYLFAGCDSRRYTNEMFSCVLTEQRYRWRRVSDAEGTPPSPRSNHSCWVHRDRSASTSAERAVLQESDRLIHAIPDLLPQVNLLRGVWTQNAVPEHVFCQLHGGRNDLGGRKR</sequence>
<dbReference type="KEGG" id="tng:GSTEN00026949G001"/>
<evidence type="ECO:0000259" key="12">
    <source>
        <dbReference type="PROSITE" id="PS50003"/>
    </source>
</evidence>
<dbReference type="CDD" id="cd17679">
    <property type="entry name" value="RUN_PLEKHM1"/>
    <property type="match status" value="1"/>
</dbReference>
<dbReference type="InterPro" id="IPR004012">
    <property type="entry name" value="Run_dom"/>
</dbReference>
<keyword evidence="8" id="KW-0862">Zinc</keyword>
<evidence type="ECO:0000256" key="5">
    <source>
        <dbReference type="ARBA" id="ARBA00022737"/>
    </source>
</evidence>
<keyword evidence="4" id="KW-0479">Metal-binding</keyword>
<dbReference type="InterPro" id="IPR047326">
    <property type="entry name" value="RUN_PLEKHM1"/>
</dbReference>
<keyword evidence="6" id="KW-0967">Endosome</keyword>
<feature type="compositionally biased region" description="Polar residues" evidence="11">
    <location>
        <begin position="328"/>
        <end position="345"/>
    </location>
</feature>
<dbReference type="SMART" id="SM01175">
    <property type="entry name" value="DUF4206"/>
    <property type="match status" value="1"/>
</dbReference>
<feature type="non-terminal residue" evidence="14">
    <location>
        <position position="1172"/>
    </location>
</feature>
<dbReference type="InterPro" id="IPR011993">
    <property type="entry name" value="PH-like_dom_sf"/>
</dbReference>
<dbReference type="GO" id="GO:0008270">
    <property type="term" value="F:zinc ion binding"/>
    <property type="evidence" value="ECO:0007669"/>
    <property type="project" value="UniProtKB-KW"/>
</dbReference>
<evidence type="ECO:0000256" key="1">
    <source>
        <dbReference type="ARBA" id="ARBA00004603"/>
    </source>
</evidence>
<dbReference type="AlphaFoldDB" id="Q4RYI5"/>
<feature type="region of interest" description="Disordered" evidence="11">
    <location>
        <begin position="452"/>
        <end position="471"/>
    </location>
</feature>
<keyword evidence="5" id="KW-0677">Repeat</keyword>
<dbReference type="PANTHER" id="PTHR12326">
    <property type="entry name" value="PLECKSTRIN HOMOLOGY DOMAIN CONTAINING PROTEIN"/>
    <property type="match status" value="1"/>
</dbReference>
<feature type="compositionally biased region" description="Polar residues" evidence="11">
    <location>
        <begin position="312"/>
        <end position="321"/>
    </location>
</feature>
<evidence type="ECO:0000256" key="10">
    <source>
        <dbReference type="ARBA" id="ARBA00023228"/>
    </source>
</evidence>
<dbReference type="Pfam" id="PF24681">
    <property type="entry name" value="Kelch_KLHDC2_KLHL20_DRC7"/>
    <property type="match status" value="1"/>
</dbReference>
<dbReference type="SUPFAM" id="SSF117281">
    <property type="entry name" value="Kelch motif"/>
    <property type="match status" value="1"/>
</dbReference>
<organism evidence="14">
    <name type="scientific">Tetraodon nigroviridis</name>
    <name type="common">Spotted green pufferfish</name>
    <name type="synonym">Chelonodon nigroviridis</name>
    <dbReference type="NCBI Taxonomy" id="99883"/>
    <lineage>
        <taxon>Eukaryota</taxon>
        <taxon>Metazoa</taxon>
        <taxon>Chordata</taxon>
        <taxon>Craniata</taxon>
        <taxon>Vertebrata</taxon>
        <taxon>Euteleostomi</taxon>
        <taxon>Actinopterygii</taxon>
        <taxon>Neopterygii</taxon>
        <taxon>Teleostei</taxon>
        <taxon>Neoteleostei</taxon>
        <taxon>Acanthomorphata</taxon>
        <taxon>Eupercaria</taxon>
        <taxon>Tetraodontiformes</taxon>
        <taxon>Tetradontoidea</taxon>
        <taxon>Tetraodontidae</taxon>
        <taxon>Tetraodon</taxon>
    </lineage>
</organism>
<dbReference type="PROSITE" id="PS50003">
    <property type="entry name" value="PH_DOMAIN"/>
    <property type="match status" value="1"/>
</dbReference>
<dbReference type="Gene3D" id="2.30.29.30">
    <property type="entry name" value="Pleckstrin-homology domain (PH domain)/Phosphotyrosine-binding domain (PTB)"/>
    <property type="match status" value="1"/>
</dbReference>
<keyword evidence="9" id="KW-0072">Autophagy</keyword>
<feature type="compositionally biased region" description="Polar residues" evidence="11">
    <location>
        <begin position="416"/>
        <end position="427"/>
    </location>
</feature>
<feature type="region of interest" description="Disordered" evidence="11">
    <location>
        <begin position="601"/>
        <end position="631"/>
    </location>
</feature>
<dbReference type="Pfam" id="PF02759">
    <property type="entry name" value="RUN"/>
    <property type="match status" value="1"/>
</dbReference>
<dbReference type="Pfam" id="PF13901">
    <property type="entry name" value="RH_dom"/>
    <property type="match status" value="1"/>
</dbReference>
<gene>
    <name evidence="14" type="ORF">GSTENG00026949001</name>
</gene>
<evidence type="ECO:0000256" key="9">
    <source>
        <dbReference type="ARBA" id="ARBA00023006"/>
    </source>
</evidence>
<dbReference type="OrthoDB" id="62364at2759"/>
<feature type="region of interest" description="Disordered" evidence="11">
    <location>
        <begin position="197"/>
        <end position="233"/>
    </location>
</feature>
<feature type="region of interest" description="Disordered" evidence="11">
    <location>
        <begin position="260"/>
        <end position="431"/>
    </location>
</feature>
<feature type="domain" description="PH" evidence="12">
    <location>
        <begin position="487"/>
        <end position="578"/>
    </location>
</feature>
<dbReference type="Gene3D" id="2.120.10.80">
    <property type="entry name" value="Kelch-type beta propeller"/>
    <property type="match status" value="1"/>
</dbReference>
<accession>Q4RYI5</accession>
<feature type="compositionally biased region" description="Low complexity" evidence="11">
    <location>
        <begin position="260"/>
        <end position="280"/>
    </location>
</feature>
<dbReference type="Gene3D" id="1.20.58.900">
    <property type="match status" value="1"/>
</dbReference>
<dbReference type="InterPro" id="IPR015915">
    <property type="entry name" value="Kelch-typ_b-propeller"/>
</dbReference>
<evidence type="ECO:0000256" key="2">
    <source>
        <dbReference type="ARBA" id="ARBA00004656"/>
    </source>
</evidence>
<dbReference type="SUPFAM" id="SSF50729">
    <property type="entry name" value="PH domain-like"/>
    <property type="match status" value="2"/>
</dbReference>
<dbReference type="PANTHER" id="PTHR12326:SF5">
    <property type="entry name" value="PLECKSTRIN HOMOLOGY DOMAIN-CONTAINING FAMILY M MEMBER 1"/>
    <property type="match status" value="1"/>
</dbReference>
<dbReference type="PROSITE" id="PS50826">
    <property type="entry name" value="RUN"/>
    <property type="match status" value="1"/>
</dbReference>
<keyword evidence="10" id="KW-0458">Lysosome</keyword>
<dbReference type="InterPro" id="IPR051366">
    <property type="entry name" value="DEF8"/>
</dbReference>
<reference evidence="14" key="1">
    <citation type="journal article" date="2004" name="Nature">
        <title>Genome duplication in the teleost fish Tetraodon nigroviridis reveals the early vertebrate proto-karyotype.</title>
        <authorList>
            <person name="Jaillon O."/>
            <person name="Aury J.-M."/>
            <person name="Brunet F."/>
            <person name="Petit J.-L."/>
            <person name="Stange-Thomann N."/>
            <person name="Mauceli E."/>
            <person name="Bouneau L."/>
            <person name="Fischer C."/>
            <person name="Ozouf-Costaz C."/>
            <person name="Bernot A."/>
            <person name="Nicaud S."/>
            <person name="Jaffe D."/>
            <person name="Fisher S."/>
            <person name="Lutfalla G."/>
            <person name="Dossat C."/>
            <person name="Segurens B."/>
            <person name="Dasilva C."/>
            <person name="Salanoubat M."/>
            <person name="Levy M."/>
            <person name="Boudet N."/>
            <person name="Castellano S."/>
            <person name="Anthouard V."/>
            <person name="Jubin C."/>
            <person name="Castelli V."/>
            <person name="Katinka M."/>
            <person name="Vacherie B."/>
            <person name="Biemont C."/>
            <person name="Skalli Z."/>
            <person name="Cattolico L."/>
            <person name="Poulain J."/>
            <person name="De Berardinis V."/>
            <person name="Cruaud C."/>
            <person name="Duprat S."/>
            <person name="Brottier P."/>
            <person name="Coutanceau J.-P."/>
            <person name="Gouzy J."/>
            <person name="Parra G."/>
            <person name="Lardier G."/>
            <person name="Chapple C."/>
            <person name="McKernan K.J."/>
            <person name="McEwan P."/>
            <person name="Bosak S."/>
            <person name="Kellis M."/>
            <person name="Volff J.-N."/>
            <person name="Guigo R."/>
            <person name="Zody M.C."/>
            <person name="Mesirov J."/>
            <person name="Lindblad-Toh K."/>
            <person name="Birren B."/>
            <person name="Nusbaum C."/>
            <person name="Kahn D."/>
            <person name="Robinson-Rechavi M."/>
            <person name="Laudet V."/>
            <person name="Schachter V."/>
            <person name="Quetier F."/>
            <person name="Saurin W."/>
            <person name="Scarpelli C."/>
            <person name="Wincker P."/>
            <person name="Lander E.S."/>
            <person name="Weissenbach J."/>
            <person name="Roest Crollius H."/>
        </authorList>
    </citation>
    <scope>NUCLEOTIDE SEQUENCE [LARGE SCALE GENOMIC DNA]</scope>
</reference>
<reference evidence="14" key="2">
    <citation type="submission" date="2004-02" db="EMBL/GenBank/DDBJ databases">
        <authorList>
            <consortium name="Genoscope"/>
            <consortium name="Whitehead Institute Centre for Genome Research"/>
        </authorList>
    </citation>
    <scope>NUCLEOTIDE SEQUENCE</scope>
</reference>
<dbReference type="SMART" id="SM00233">
    <property type="entry name" value="PH"/>
    <property type="match status" value="2"/>
</dbReference>
<dbReference type="SUPFAM" id="SSF140741">
    <property type="entry name" value="RUN domain-like"/>
    <property type="match status" value="1"/>
</dbReference>
<dbReference type="InterPro" id="IPR001849">
    <property type="entry name" value="PH_domain"/>
</dbReference>
<keyword evidence="7" id="KW-0863">Zinc-finger</keyword>
<feature type="compositionally biased region" description="Basic and acidic residues" evidence="11">
    <location>
        <begin position="405"/>
        <end position="415"/>
    </location>
</feature>
<dbReference type="GO" id="GO:0006914">
    <property type="term" value="P:autophagy"/>
    <property type="evidence" value="ECO:0007669"/>
    <property type="project" value="UniProtKB-KW"/>
</dbReference>
<comment type="caution">
    <text evidence="14">The sequence shown here is derived from an EMBL/GenBank/DDBJ whole genome shotgun (WGS) entry which is preliminary data.</text>
</comment>
<dbReference type="GO" id="GO:0005770">
    <property type="term" value="C:late endosome"/>
    <property type="evidence" value="ECO:0007669"/>
    <property type="project" value="UniProtKB-SubCell"/>
</dbReference>
<name>Q4RYI5_TETNG</name>
<feature type="domain" description="RUN" evidence="13">
    <location>
        <begin position="30"/>
        <end position="171"/>
    </location>
</feature>
<evidence type="ECO:0000256" key="7">
    <source>
        <dbReference type="ARBA" id="ARBA00022771"/>
    </source>
</evidence>
<evidence type="ECO:0000256" key="3">
    <source>
        <dbReference type="ARBA" id="ARBA00022553"/>
    </source>
</evidence>
<keyword evidence="3" id="KW-0597">Phosphoprotein</keyword>
<feature type="compositionally biased region" description="Acidic residues" evidence="11">
    <location>
        <begin position="379"/>
        <end position="396"/>
    </location>
</feature>
<dbReference type="InterPro" id="IPR037213">
    <property type="entry name" value="Run_dom_sf"/>
</dbReference>
<comment type="subcellular location">
    <subcellularLocation>
        <location evidence="1">Late endosome</location>
    </subcellularLocation>
    <subcellularLocation>
        <location evidence="2">Lysosome membrane</location>
    </subcellularLocation>
</comment>
<dbReference type="SMART" id="SM00593">
    <property type="entry name" value="RUN"/>
    <property type="match status" value="1"/>
</dbReference>
<evidence type="ECO:0000256" key="4">
    <source>
        <dbReference type="ARBA" id="ARBA00022723"/>
    </source>
</evidence>